<evidence type="ECO:0000313" key="2">
    <source>
        <dbReference type="Proteomes" id="UP001597448"/>
    </source>
</evidence>
<accession>A0ABW5FIK0</accession>
<sequence length="339" mass="38577">MKKIKNKYSFISIFFVFLIIIVVTSYNIATQKEDNTQTLKEDNTQTLKDISSFNQKLIGSTTTHIPPGASGYGIRLFNSNGEFVSDEVLFNETNDFNYFLSIANANPYDDVINVMIIIDNQIVPFKIDHSTTQYKNHELSFSPYSIINLPISFELPESLSTKNNYKIHFICQTKADKNTVKETEYIFSAIAKLDKTIEVEQGAMPSYSQTSVLKDSSFVNLPEELAVNNSEFVVDIKSDGHEKDINQFVFAEGEQLNFSLIAYGENSFYSSIVFLDNKPINLFNGSEILNWEMKDKKKLNYNFSLDALSKGEHTLFALTIPNNSNTSVFETRKYTLVIK</sequence>
<protein>
    <submittedName>
        <fullName evidence="1">Uncharacterized protein</fullName>
    </submittedName>
</protein>
<name>A0ABW5FIK0_9BACL</name>
<evidence type="ECO:0000313" key="1">
    <source>
        <dbReference type="EMBL" id="MFD2414314.1"/>
    </source>
</evidence>
<keyword evidence="2" id="KW-1185">Reference proteome</keyword>
<dbReference type="Proteomes" id="UP001597448">
    <property type="component" value="Unassembled WGS sequence"/>
</dbReference>
<dbReference type="RefSeq" id="WP_209994721.1">
    <property type="nucleotide sequence ID" value="NZ_JBHUKY010000100.1"/>
</dbReference>
<reference evidence="2" key="1">
    <citation type="journal article" date="2019" name="Int. J. Syst. Evol. Microbiol.">
        <title>The Global Catalogue of Microorganisms (GCM) 10K type strain sequencing project: providing services to taxonomists for standard genome sequencing and annotation.</title>
        <authorList>
            <consortium name="The Broad Institute Genomics Platform"/>
            <consortium name="The Broad Institute Genome Sequencing Center for Infectious Disease"/>
            <person name="Wu L."/>
            <person name="Ma J."/>
        </authorList>
    </citation>
    <scope>NUCLEOTIDE SEQUENCE [LARGE SCALE GENOMIC DNA]</scope>
    <source>
        <strain evidence="2">CCM 8725</strain>
    </source>
</reference>
<organism evidence="1 2">
    <name type="scientific">Paenibacillus rhizoplanae</name>
    <dbReference type="NCBI Taxonomy" id="1917181"/>
    <lineage>
        <taxon>Bacteria</taxon>
        <taxon>Bacillati</taxon>
        <taxon>Bacillota</taxon>
        <taxon>Bacilli</taxon>
        <taxon>Bacillales</taxon>
        <taxon>Paenibacillaceae</taxon>
        <taxon>Paenibacillus</taxon>
    </lineage>
</organism>
<proteinExistence type="predicted"/>
<gene>
    <name evidence="1" type="ORF">ACFSX3_31165</name>
</gene>
<comment type="caution">
    <text evidence="1">The sequence shown here is derived from an EMBL/GenBank/DDBJ whole genome shotgun (WGS) entry which is preliminary data.</text>
</comment>
<dbReference type="EMBL" id="JBHUKY010000100">
    <property type="protein sequence ID" value="MFD2414314.1"/>
    <property type="molecule type" value="Genomic_DNA"/>
</dbReference>